<dbReference type="RefSeq" id="WP_142788330.1">
    <property type="nucleotide sequence ID" value="NZ_VHJK01000001.1"/>
</dbReference>
<name>A0A547PD43_9SPHN</name>
<feature type="domain" description="YlxR" evidence="2">
    <location>
        <begin position="30"/>
        <end position="93"/>
    </location>
</feature>
<protein>
    <submittedName>
        <fullName evidence="3">DUF448 domain-containing protein</fullName>
    </submittedName>
</protein>
<organism evidence="3 4">
    <name type="scientific">Erythrobacter insulae</name>
    <dbReference type="NCBI Taxonomy" id="2584124"/>
    <lineage>
        <taxon>Bacteria</taxon>
        <taxon>Pseudomonadati</taxon>
        <taxon>Pseudomonadota</taxon>
        <taxon>Alphaproteobacteria</taxon>
        <taxon>Sphingomonadales</taxon>
        <taxon>Erythrobacteraceae</taxon>
        <taxon>Erythrobacter/Porphyrobacter group</taxon>
        <taxon>Erythrobacter</taxon>
    </lineage>
</organism>
<evidence type="ECO:0000313" key="4">
    <source>
        <dbReference type="Proteomes" id="UP000316343"/>
    </source>
</evidence>
<sequence length="273" mass="29172">MRTPPNERVSSDIAEMPHSRQADKASGSERRCILCGETLPRTDLVRLAISPEGQVLPDPGAKAPGRGAWIAPDRAALEAAMADGHLKRALMRSFKGGPAKDDGGRISLSYSDELPQQIEMALTRHFTDRLGLELRAGNIVMGSSRIEEQARQARLGLLLHASDSSADGRKKLDQAWRVGAEIEGSGQRGRVLPLDRDTLSVALGRENVVHLGVSGRPEDLEGSNQARAAVRVAQAATRLSRFMSGTDAAHDRPVSDEAHAVPSGAGGDDKIDT</sequence>
<dbReference type="OrthoDB" id="9799836at2"/>
<feature type="region of interest" description="Disordered" evidence="1">
    <location>
        <begin position="1"/>
        <end position="29"/>
    </location>
</feature>
<accession>A0A547PD43</accession>
<dbReference type="SUPFAM" id="SSF64376">
    <property type="entry name" value="YlxR-like"/>
    <property type="match status" value="1"/>
</dbReference>
<feature type="region of interest" description="Disordered" evidence="1">
    <location>
        <begin position="243"/>
        <end position="273"/>
    </location>
</feature>
<evidence type="ECO:0000256" key="1">
    <source>
        <dbReference type="SAM" id="MobiDB-lite"/>
    </source>
</evidence>
<comment type="caution">
    <text evidence="3">The sequence shown here is derived from an EMBL/GenBank/DDBJ whole genome shotgun (WGS) entry which is preliminary data.</text>
</comment>
<dbReference type="SUPFAM" id="SSF55315">
    <property type="entry name" value="L30e-like"/>
    <property type="match status" value="1"/>
</dbReference>
<dbReference type="InterPro" id="IPR029064">
    <property type="entry name" value="Ribosomal_eL30-like_sf"/>
</dbReference>
<dbReference type="InterPro" id="IPR007393">
    <property type="entry name" value="YlxR_dom"/>
</dbReference>
<dbReference type="Gene3D" id="3.30.1330.30">
    <property type="match status" value="1"/>
</dbReference>
<proteinExistence type="predicted"/>
<dbReference type="InterPro" id="IPR037465">
    <property type="entry name" value="YlxR"/>
</dbReference>
<reference evidence="3 4" key="1">
    <citation type="submission" date="2019-06" db="EMBL/GenBank/DDBJ databases">
        <title>Erythrobacter insulae sp. nov., isolated from a tidal flat.</title>
        <authorList>
            <person name="Yoon J.-H."/>
        </authorList>
    </citation>
    <scope>NUCLEOTIDE SEQUENCE [LARGE SCALE GENOMIC DNA]</scope>
    <source>
        <strain evidence="3 4">JBTF-M21</strain>
    </source>
</reference>
<dbReference type="Gene3D" id="3.30.1230.10">
    <property type="entry name" value="YlxR-like"/>
    <property type="match status" value="1"/>
</dbReference>
<dbReference type="InterPro" id="IPR035931">
    <property type="entry name" value="YlxR-like_sf"/>
</dbReference>
<dbReference type="AlphaFoldDB" id="A0A547PD43"/>
<feature type="compositionally biased region" description="Basic and acidic residues" evidence="1">
    <location>
        <begin position="15"/>
        <end position="29"/>
    </location>
</feature>
<dbReference type="PANTHER" id="PTHR34215">
    <property type="entry name" value="BLL0784 PROTEIN"/>
    <property type="match status" value="1"/>
</dbReference>
<dbReference type="PANTHER" id="PTHR34215:SF1">
    <property type="entry name" value="YLXR DOMAIN-CONTAINING PROTEIN"/>
    <property type="match status" value="1"/>
</dbReference>
<dbReference type="Pfam" id="PF04296">
    <property type="entry name" value="YlxR"/>
    <property type="match status" value="1"/>
</dbReference>
<dbReference type="EMBL" id="VHJK01000001">
    <property type="protein sequence ID" value="TRD12057.1"/>
    <property type="molecule type" value="Genomic_DNA"/>
</dbReference>
<evidence type="ECO:0000259" key="2">
    <source>
        <dbReference type="Pfam" id="PF04296"/>
    </source>
</evidence>
<feature type="compositionally biased region" description="Basic and acidic residues" evidence="1">
    <location>
        <begin position="248"/>
        <end position="259"/>
    </location>
</feature>
<evidence type="ECO:0000313" key="3">
    <source>
        <dbReference type="EMBL" id="TRD12057.1"/>
    </source>
</evidence>
<keyword evidence="4" id="KW-1185">Reference proteome</keyword>
<gene>
    <name evidence="3" type="ORF">FGU71_09435</name>
</gene>
<dbReference type="Proteomes" id="UP000316343">
    <property type="component" value="Unassembled WGS sequence"/>
</dbReference>